<dbReference type="SUPFAM" id="SSF47413">
    <property type="entry name" value="lambda repressor-like DNA-binding domains"/>
    <property type="match status" value="1"/>
</dbReference>
<dbReference type="RefSeq" id="WP_188465127.1">
    <property type="nucleotide sequence ID" value="NZ_BAABHU010000010.1"/>
</dbReference>
<dbReference type="InterPro" id="IPR010982">
    <property type="entry name" value="Lambda_DNA-bd_dom_sf"/>
</dbReference>
<dbReference type="Pfam" id="PF01381">
    <property type="entry name" value="HTH_3"/>
    <property type="match status" value="1"/>
</dbReference>
<dbReference type="Gene3D" id="1.10.260.40">
    <property type="entry name" value="lambda repressor-like DNA-binding domains"/>
    <property type="match status" value="1"/>
</dbReference>
<reference evidence="4" key="1">
    <citation type="journal article" date="2019" name="Int. J. Syst. Evol. Microbiol.">
        <title>The Global Catalogue of Microorganisms (GCM) 10K type strain sequencing project: providing services to taxonomists for standard genome sequencing and annotation.</title>
        <authorList>
            <consortium name="The Broad Institute Genomics Platform"/>
            <consortium name="The Broad Institute Genome Sequencing Center for Infectious Disease"/>
            <person name="Wu L."/>
            <person name="Ma J."/>
        </authorList>
    </citation>
    <scope>NUCLEOTIDE SEQUENCE [LARGE SCALE GENOMIC DNA]</scope>
    <source>
        <strain evidence="4">CGMCC 1.10832</strain>
    </source>
</reference>
<dbReference type="Proteomes" id="UP000636010">
    <property type="component" value="Unassembled WGS sequence"/>
</dbReference>
<sequence>MSVISSNIKYLRNKKGISQTALAEAVDLKRGNIASYEKELAQPSIENLVKLADYFKVDINHIIKADLSQGNPIEHRIIPNNLTGEKILQGIKERVGSFKTTGDHYEKIQHLKAQNEDIYKMVAGFRAYHVHRMKSTDHHSDTVRKIASDYENIIDLLETVLNSNKDLIKLLDK</sequence>
<gene>
    <name evidence="3" type="ORF">GCM10011506_30920</name>
</gene>
<dbReference type="CDD" id="cd00093">
    <property type="entry name" value="HTH_XRE"/>
    <property type="match status" value="1"/>
</dbReference>
<keyword evidence="1" id="KW-0238">DNA-binding</keyword>
<proteinExistence type="predicted"/>
<keyword evidence="4" id="KW-1185">Reference proteome</keyword>
<name>A0ABQ1MN13_9BACT</name>
<evidence type="ECO:0000256" key="1">
    <source>
        <dbReference type="ARBA" id="ARBA00023125"/>
    </source>
</evidence>
<evidence type="ECO:0000313" key="3">
    <source>
        <dbReference type="EMBL" id="GGC43105.1"/>
    </source>
</evidence>
<dbReference type="PROSITE" id="PS50943">
    <property type="entry name" value="HTH_CROC1"/>
    <property type="match status" value="1"/>
</dbReference>
<dbReference type="PANTHER" id="PTHR46558:SF4">
    <property type="entry name" value="DNA-BIDING PHAGE PROTEIN"/>
    <property type="match status" value="1"/>
</dbReference>
<dbReference type="PANTHER" id="PTHR46558">
    <property type="entry name" value="TRACRIPTIONAL REGULATORY PROTEIN-RELATED-RELATED"/>
    <property type="match status" value="1"/>
</dbReference>
<accession>A0ABQ1MN13</accession>
<dbReference type="InterPro" id="IPR001387">
    <property type="entry name" value="Cro/C1-type_HTH"/>
</dbReference>
<feature type="domain" description="HTH cro/C1-type" evidence="2">
    <location>
        <begin position="8"/>
        <end position="62"/>
    </location>
</feature>
<evidence type="ECO:0000259" key="2">
    <source>
        <dbReference type="PROSITE" id="PS50943"/>
    </source>
</evidence>
<comment type="caution">
    <text evidence="3">The sequence shown here is derived from an EMBL/GenBank/DDBJ whole genome shotgun (WGS) entry which is preliminary data.</text>
</comment>
<organism evidence="3 4">
    <name type="scientific">Marivirga lumbricoides</name>
    <dbReference type="NCBI Taxonomy" id="1046115"/>
    <lineage>
        <taxon>Bacteria</taxon>
        <taxon>Pseudomonadati</taxon>
        <taxon>Bacteroidota</taxon>
        <taxon>Cytophagia</taxon>
        <taxon>Cytophagales</taxon>
        <taxon>Marivirgaceae</taxon>
        <taxon>Marivirga</taxon>
    </lineage>
</organism>
<dbReference type="EMBL" id="BMEC01000010">
    <property type="protein sequence ID" value="GGC43105.1"/>
    <property type="molecule type" value="Genomic_DNA"/>
</dbReference>
<evidence type="ECO:0000313" key="4">
    <source>
        <dbReference type="Proteomes" id="UP000636010"/>
    </source>
</evidence>
<protein>
    <recommendedName>
        <fullName evidence="2">HTH cro/C1-type domain-containing protein</fullName>
    </recommendedName>
</protein>
<dbReference type="SMART" id="SM00530">
    <property type="entry name" value="HTH_XRE"/>
    <property type="match status" value="1"/>
</dbReference>